<reference evidence="3" key="1">
    <citation type="journal article" date="2019" name="Int. J. Syst. Evol. Microbiol.">
        <title>The Global Catalogue of Microorganisms (GCM) 10K type strain sequencing project: providing services to taxonomists for standard genome sequencing and annotation.</title>
        <authorList>
            <consortium name="The Broad Institute Genomics Platform"/>
            <consortium name="The Broad Institute Genome Sequencing Center for Infectious Disease"/>
            <person name="Wu L."/>
            <person name="Ma J."/>
        </authorList>
    </citation>
    <scope>NUCLEOTIDE SEQUENCE [LARGE SCALE GENOMIC DNA]</scope>
    <source>
        <strain evidence="3">CGMCC 1.14966</strain>
    </source>
</reference>
<dbReference type="PANTHER" id="PTHR46211">
    <property type="entry name" value="GLYCEROPHOSPHORYL DIESTER PHOSPHODIESTERASE"/>
    <property type="match status" value="1"/>
</dbReference>
<dbReference type="PANTHER" id="PTHR46211:SF14">
    <property type="entry name" value="GLYCEROPHOSPHODIESTER PHOSPHODIESTERASE"/>
    <property type="match status" value="1"/>
</dbReference>
<protein>
    <recommendedName>
        <fullName evidence="1">GP-PDE domain-containing protein</fullName>
    </recommendedName>
</protein>
<keyword evidence="3" id="KW-1185">Reference proteome</keyword>
<dbReference type="Proteomes" id="UP000637774">
    <property type="component" value="Unassembled WGS sequence"/>
</dbReference>
<evidence type="ECO:0000313" key="2">
    <source>
        <dbReference type="EMBL" id="GGH86300.1"/>
    </source>
</evidence>
<sequence length="315" mass="35031">MRLYSGQLNPAQRFPFCFFMRKISSLFRAALALFVIVLIGACTATKPVANPKLLVLGHAGSGFFTPISPFNFRPPSSWRGIRRALLRGADGVEIDLQLARDSVVMLYHDQQLENSSTGTGCVSERTAAELTALRYRGGWPYDWIQKERPITFDTVLARFGRLPNFPNIHLDLHEDDQCLPVGRQHERVPLLIRQIARSLARYRVPPSNVLLVTQEPSTVRLARAALPGVRIGLEIASDEFAFGLKVAKTERVRTVVLDADRVTPEQTAQAHAAGLTVVVFGGRSAKDIRRILASQPDEIEADNVKRLLIMQGRGK</sequence>
<dbReference type="Pfam" id="PF03009">
    <property type="entry name" value="GDPD"/>
    <property type="match status" value="1"/>
</dbReference>
<comment type="caution">
    <text evidence="2">The sequence shown here is derived from an EMBL/GenBank/DDBJ whole genome shotgun (WGS) entry which is preliminary data.</text>
</comment>
<dbReference type="EMBL" id="BMGY01000019">
    <property type="protein sequence ID" value="GGH86300.1"/>
    <property type="molecule type" value="Genomic_DNA"/>
</dbReference>
<name>A0ABQ2A7P1_9BACT</name>
<evidence type="ECO:0000259" key="1">
    <source>
        <dbReference type="PROSITE" id="PS51704"/>
    </source>
</evidence>
<gene>
    <name evidence="2" type="ORF">GCM10011495_22550</name>
</gene>
<evidence type="ECO:0000313" key="3">
    <source>
        <dbReference type="Proteomes" id="UP000637774"/>
    </source>
</evidence>
<dbReference type="InterPro" id="IPR017946">
    <property type="entry name" value="PLC-like_Pdiesterase_TIM-brl"/>
</dbReference>
<dbReference type="PROSITE" id="PS51704">
    <property type="entry name" value="GP_PDE"/>
    <property type="match status" value="1"/>
</dbReference>
<dbReference type="SUPFAM" id="SSF51695">
    <property type="entry name" value="PLC-like phosphodiesterases"/>
    <property type="match status" value="1"/>
</dbReference>
<proteinExistence type="predicted"/>
<organism evidence="2 3">
    <name type="scientific">Hymenobacter frigidus</name>
    <dbReference type="NCBI Taxonomy" id="1524095"/>
    <lineage>
        <taxon>Bacteria</taxon>
        <taxon>Pseudomonadati</taxon>
        <taxon>Bacteroidota</taxon>
        <taxon>Cytophagia</taxon>
        <taxon>Cytophagales</taxon>
        <taxon>Hymenobacteraceae</taxon>
        <taxon>Hymenobacter</taxon>
    </lineage>
</organism>
<accession>A0ABQ2A7P1</accession>
<dbReference type="InterPro" id="IPR030395">
    <property type="entry name" value="GP_PDE_dom"/>
</dbReference>
<dbReference type="Gene3D" id="3.20.20.190">
    <property type="entry name" value="Phosphatidylinositol (PI) phosphodiesterase"/>
    <property type="match status" value="1"/>
</dbReference>
<feature type="domain" description="GP-PDE" evidence="1">
    <location>
        <begin position="53"/>
        <end position="311"/>
    </location>
</feature>